<accession>A0ABV8BYB1</accession>
<name>A0ABV8BYB1_9PSEU</name>
<evidence type="ECO:0000313" key="1">
    <source>
        <dbReference type="EMBL" id="MFC3894730.1"/>
    </source>
</evidence>
<dbReference type="RefSeq" id="WP_382376284.1">
    <property type="nucleotide sequence ID" value="NZ_JBHRZI010000019.1"/>
</dbReference>
<dbReference type="EMBL" id="JBHRZI010000019">
    <property type="protein sequence ID" value="MFC3894730.1"/>
    <property type="molecule type" value="Genomic_DNA"/>
</dbReference>
<comment type="caution">
    <text evidence="1">The sequence shown here is derived from an EMBL/GenBank/DDBJ whole genome shotgun (WGS) entry which is preliminary data.</text>
</comment>
<dbReference type="Pfam" id="PF14350">
    <property type="entry name" value="Beta_protein"/>
    <property type="match status" value="1"/>
</dbReference>
<proteinExistence type="predicted"/>
<keyword evidence="2" id="KW-1185">Reference proteome</keyword>
<dbReference type="Proteomes" id="UP001595690">
    <property type="component" value="Unassembled WGS sequence"/>
</dbReference>
<gene>
    <name evidence="1" type="ORF">ACFOWZ_24885</name>
</gene>
<sequence>MSFKPLIAMKSKMGEFESLLNLTGRNSPRVVVEVLDSVAPEGRGRLMKALVDASVLMAQRLQPVWIDLHLLSPAAALSHCPGGPFEHLDNRIEQALLDRWGMLAPDVPALIPVVSDLATDDELRRVAMLQEHRPRPVVIRFRHLDLSADQLDDQLRRIGRGARIHDNPVHAIIDLGHVEAVQPRQAEAALSLARSLTARLGPSSTTLLAGSIPADRHGFVTAVRDRPEVLLWREIASRMNGAELHYGDYGVVHARPPAQGKPGPRTINPYLYYTVPNCVIAMRRQLARDAGKVAPGAAGEAFTDLADELVSRPEFAGRDYSWGDGELVGCSRTGGRTASTVSRWVAIAMSHHLEHLVRRAPSEL</sequence>
<organism evidence="1 2">
    <name type="scientific">Lentzea rhizosphaerae</name>
    <dbReference type="NCBI Taxonomy" id="2041025"/>
    <lineage>
        <taxon>Bacteria</taxon>
        <taxon>Bacillati</taxon>
        <taxon>Actinomycetota</taxon>
        <taxon>Actinomycetes</taxon>
        <taxon>Pseudonocardiales</taxon>
        <taxon>Pseudonocardiaceae</taxon>
        <taxon>Lentzea</taxon>
    </lineage>
</organism>
<evidence type="ECO:0008006" key="3">
    <source>
        <dbReference type="Google" id="ProtNLM"/>
    </source>
</evidence>
<reference evidence="2" key="1">
    <citation type="journal article" date="2019" name="Int. J. Syst. Evol. Microbiol.">
        <title>The Global Catalogue of Microorganisms (GCM) 10K type strain sequencing project: providing services to taxonomists for standard genome sequencing and annotation.</title>
        <authorList>
            <consortium name="The Broad Institute Genomics Platform"/>
            <consortium name="The Broad Institute Genome Sequencing Center for Infectious Disease"/>
            <person name="Wu L."/>
            <person name="Ma J."/>
        </authorList>
    </citation>
    <scope>NUCLEOTIDE SEQUENCE [LARGE SCALE GENOMIC DNA]</scope>
    <source>
        <strain evidence="2">CGMCC 4.7405</strain>
    </source>
</reference>
<dbReference type="InterPro" id="IPR025683">
    <property type="entry name" value="Protein_beta"/>
</dbReference>
<evidence type="ECO:0000313" key="2">
    <source>
        <dbReference type="Proteomes" id="UP001595690"/>
    </source>
</evidence>
<protein>
    <recommendedName>
        <fullName evidence="3">Beta protein</fullName>
    </recommendedName>
</protein>